<name>A0A917J2S1_9BACT</name>
<dbReference type="Proteomes" id="UP000627292">
    <property type="component" value="Unassembled WGS sequence"/>
</dbReference>
<evidence type="ECO:0000313" key="3">
    <source>
        <dbReference type="EMBL" id="GGH72505.1"/>
    </source>
</evidence>
<feature type="compositionally biased region" description="Polar residues" evidence="2">
    <location>
        <begin position="453"/>
        <end position="471"/>
    </location>
</feature>
<feature type="region of interest" description="Disordered" evidence="2">
    <location>
        <begin position="452"/>
        <end position="471"/>
    </location>
</feature>
<evidence type="ECO:0000256" key="2">
    <source>
        <dbReference type="SAM" id="MobiDB-lite"/>
    </source>
</evidence>
<dbReference type="RefSeq" id="WP_188954216.1">
    <property type="nucleotide sequence ID" value="NZ_BMIB01000003.1"/>
</dbReference>
<reference evidence="3" key="2">
    <citation type="submission" date="2020-09" db="EMBL/GenBank/DDBJ databases">
        <authorList>
            <person name="Sun Q."/>
            <person name="Zhou Y."/>
        </authorList>
    </citation>
    <scope>NUCLEOTIDE SEQUENCE</scope>
    <source>
        <strain evidence="3">CGMCC 1.15290</strain>
    </source>
</reference>
<sequence>MSDFQQSRTHLAAGRAASENARQELFVSGQRLQLLEKERTALERQKGDNHADYQQRRKELDKQIAAEKTKHTQLQQTYTGAREQLAGFEKNFQLFIDPRKELQEHFANNTPFLLFPLRIETRFKTTGNQPQLWVRVYPDECLVDSFEPLLSRKEVNNAAYFWAAYYSAGKPADPANPDAATIDQQKAAWRLLVNAHGDGRAAWITRQLVPDEAGSVFPVRGVNTFILVIATENWDATQHDIITGLFKQLWLADGNDTLITQAKTDFNTANPTLDADTIIRTYGPVNFTEKLPLGLTKATANLQFAIVLFAGLEAKTGKEHAWTQPTKVNLLPEKLAVIRYKGNTAMEPVFGNTIPYPLHTSPDPSTGADDQLTQNAQHDLEFAEEIKWVADFDRAVAIGMGFRINLAPDEVNGFSRLLVLGVKLSADAEAGKAQLQDLLNHHYFTQKGLSLLPQGTPTNNTGSADSGVTSKDTPDQTFDLYFKQKPGFTETATPAQKKDGQWLSEWLGLDYDLFKKVLNSDGNDQRDAFNMNLALWPATMGYVMKSVIENGFSEDTISYTRDFFNSFVSGRGPVPAIRIGNQPYGILPVTPFRRLTWMNEKNNTVAGINNNAYPAFISNLYRLLVKMDIYWASHLQGAVAQVTSQQGQPYQTLLDVIGLHPNSVEFHRRYMQSLTSVANAMSLVKAGFRDQSDLDNYFMQTFSQEMQYNGVRLPGMLTMLGLPWQKPVKHLVDDVPLSEINPIHSYTADNRNYIKALIDQVHQSHNALRTGAGLTKRPEAELYRLLKYALELGYHESSLAAAVSVNAVPAARLATIQAEQPYIHQQWKGALTESRYALLYETMPQLSPAKNVSEFVRDSLQLPLIPFYSRYLAGQLQALEQLKDASTARLERALVEHVDCCSYRLDAWKTGMLTLGMSRLRNNSADTPPAQRRTGIYLGAYGWLENVRPEKNKVLTHKEVPADMVGEFNPDGKKTFVTDAANEGYIHAPSLNQGVTAAVLRNGYISHGKPDGSNVLAVNLTSERIRLALSVIEGIQGGQSLAALLGYRLERALHDREDLKAKSIDSYIYLLRKFFPLGANHIKETNTANNTDPSVDAATIPVTAIEARNVIHGVNLCNHVKKQTTAAGKKYPFGLALPATEAVIANAITTAVNGIMDVADAVADLGMAESVHQVVLGNYNRAAGVLDAYSKGNYPQQPDVIRTPRSGVTLNHRVGIPFTYIATAAGGTPRSQSEPSVNQWLTTMLPPLNQVVCHCSYISRATGATIATTVSLQQLSIQPIDLLYILPATDTRSLTEIDDRLTHYLFTTADPRLDTTITISYTQAPATPGTLSLFQLIPLVKSLRALLVGTAPLTPGDVALPNEASKKDMPPAQLPAQRVQDLLTGLKNLVQAATMPGGVISYLRALPDRATASEADITAIRNQAPATITRFAALLSGLGNYGIPQTGTGALYTRVQQWFTSIKEKLQAFRNRWQQQADEYNTLAAGDTTLLKTLQAMERLVSVTPTPPETITLADVEVKKLLFDAAFVKLKNAIDNNQDAITTLLADVQAIHLADYDVIALDIDAELRGIPMFIYELQARAKALTDDLETQRIPQVEALLSALAAVPAADKATHLQNAARLILGDDFTMVPRYELPAAQQAEINNSWNATGTLLDYSITTGKRTNPQEDWLHGIARVHEKMKHLENCILLREAFGGNEDDLYIHPVQLPFKTEKYHWLALPFPEADCNLEESNILLYTAFTATTTGAPTEICGILADEWTELIPAREETTGITFHYDRPDSEAPQTLLLVTPSQFTGNWQWDDLTDSLLYALDAARSRGVEPAHIDNTFLAGLLPAVIGAESLHPYSIVLDNPVHYTTINQVNNNNTPIG</sequence>
<keyword evidence="4" id="KW-1185">Reference proteome</keyword>
<accession>A0A917J2S1</accession>
<dbReference type="EMBL" id="BMIB01000003">
    <property type="protein sequence ID" value="GGH72505.1"/>
    <property type="molecule type" value="Genomic_DNA"/>
</dbReference>
<gene>
    <name evidence="3" type="ORF">GCM10011379_33000</name>
</gene>
<reference evidence="3" key="1">
    <citation type="journal article" date="2014" name="Int. J. Syst. Evol. Microbiol.">
        <title>Complete genome sequence of Corynebacterium casei LMG S-19264T (=DSM 44701T), isolated from a smear-ripened cheese.</title>
        <authorList>
            <consortium name="US DOE Joint Genome Institute (JGI-PGF)"/>
            <person name="Walter F."/>
            <person name="Albersmeier A."/>
            <person name="Kalinowski J."/>
            <person name="Ruckert C."/>
        </authorList>
    </citation>
    <scope>NUCLEOTIDE SEQUENCE</scope>
    <source>
        <strain evidence="3">CGMCC 1.15290</strain>
    </source>
</reference>
<comment type="caution">
    <text evidence="3">The sequence shown here is derived from an EMBL/GenBank/DDBJ whole genome shotgun (WGS) entry which is preliminary data.</text>
</comment>
<protein>
    <submittedName>
        <fullName evidence="3">Uncharacterized protein</fullName>
    </submittedName>
</protein>
<feature type="coiled-coil region" evidence="1">
    <location>
        <begin position="50"/>
        <end position="77"/>
    </location>
</feature>
<organism evidence="3 4">
    <name type="scientific">Filimonas zeae</name>
    <dbReference type="NCBI Taxonomy" id="1737353"/>
    <lineage>
        <taxon>Bacteria</taxon>
        <taxon>Pseudomonadati</taxon>
        <taxon>Bacteroidota</taxon>
        <taxon>Chitinophagia</taxon>
        <taxon>Chitinophagales</taxon>
        <taxon>Chitinophagaceae</taxon>
        <taxon>Filimonas</taxon>
    </lineage>
</organism>
<evidence type="ECO:0000313" key="4">
    <source>
        <dbReference type="Proteomes" id="UP000627292"/>
    </source>
</evidence>
<keyword evidence="1" id="KW-0175">Coiled coil</keyword>
<proteinExistence type="predicted"/>
<evidence type="ECO:0000256" key="1">
    <source>
        <dbReference type="SAM" id="Coils"/>
    </source>
</evidence>